<evidence type="ECO:0000313" key="3">
    <source>
        <dbReference type="Proteomes" id="UP000235533"/>
    </source>
</evidence>
<feature type="transmembrane region" description="Helical" evidence="1">
    <location>
        <begin position="21"/>
        <end position="40"/>
    </location>
</feature>
<dbReference type="EMBL" id="MCZF01000267">
    <property type="protein sequence ID" value="PMM42863.1"/>
    <property type="molecule type" value="Genomic_DNA"/>
</dbReference>
<keyword evidence="1" id="KW-1133">Transmembrane helix</keyword>
<keyword evidence="1" id="KW-0812">Transmembrane</keyword>
<evidence type="ECO:0000256" key="1">
    <source>
        <dbReference type="SAM" id="Phobius"/>
    </source>
</evidence>
<name>A0A2N7JME5_VIBSP</name>
<gene>
    <name evidence="2" type="ORF">BCT54_07680</name>
</gene>
<dbReference type="Proteomes" id="UP000235533">
    <property type="component" value="Unassembled WGS sequence"/>
</dbReference>
<proteinExistence type="predicted"/>
<accession>A0A2N7JME5</accession>
<reference evidence="3" key="1">
    <citation type="submission" date="2016-07" db="EMBL/GenBank/DDBJ databases">
        <title>Nontailed viruses are major unrecognized killers of bacteria in the ocean.</title>
        <authorList>
            <person name="Kauffman K."/>
            <person name="Hussain F."/>
            <person name="Yang J."/>
            <person name="Arevalo P."/>
            <person name="Brown J."/>
            <person name="Cutler M."/>
            <person name="Kelly L."/>
            <person name="Polz M.F."/>
        </authorList>
    </citation>
    <scope>NUCLEOTIDE SEQUENCE [LARGE SCALE GENOMIC DNA]</scope>
    <source>
        <strain evidence="3">10N.261.48.B5</strain>
    </source>
</reference>
<sequence length="170" mass="18140">MKKTMKLRATRLGRKQQGAAIMDNLIAVGFVALALVFIISQVPKLQYQWNKLQFQSQVSEIVGATIAWKKSRPNFDTVSLNKVCLDGELSNSVCGTANDGKSTNPFGGDWAVTVNTGSKGLFDVKATLPSDPDRVVSLSNTMSAATRGNCIEAAGCSTIATTGTDITMTF</sequence>
<keyword evidence="1" id="KW-0472">Membrane</keyword>
<organism evidence="2 3">
    <name type="scientific">Vibrio splendidus</name>
    <dbReference type="NCBI Taxonomy" id="29497"/>
    <lineage>
        <taxon>Bacteria</taxon>
        <taxon>Pseudomonadati</taxon>
        <taxon>Pseudomonadota</taxon>
        <taxon>Gammaproteobacteria</taxon>
        <taxon>Vibrionales</taxon>
        <taxon>Vibrionaceae</taxon>
        <taxon>Vibrio</taxon>
    </lineage>
</organism>
<dbReference type="AlphaFoldDB" id="A0A2N7JME5"/>
<evidence type="ECO:0000313" key="2">
    <source>
        <dbReference type="EMBL" id="PMM42863.1"/>
    </source>
</evidence>
<dbReference type="RefSeq" id="WP_102553328.1">
    <property type="nucleotide sequence ID" value="NZ_MCZF01000267.1"/>
</dbReference>
<protein>
    <submittedName>
        <fullName evidence="2">Uncharacterized protein</fullName>
    </submittedName>
</protein>
<comment type="caution">
    <text evidence="2">The sequence shown here is derived from an EMBL/GenBank/DDBJ whole genome shotgun (WGS) entry which is preliminary data.</text>
</comment>